<dbReference type="Proteomes" id="UP000887540">
    <property type="component" value="Unplaced"/>
</dbReference>
<accession>A0A914CSW5</accession>
<proteinExistence type="predicted"/>
<name>A0A914CSW5_9BILA</name>
<evidence type="ECO:0000313" key="3">
    <source>
        <dbReference type="WBParaSite" id="ACRNAN_scaffold13417.g30958.t1"/>
    </source>
</evidence>
<protein>
    <submittedName>
        <fullName evidence="3">Uncharacterized protein</fullName>
    </submittedName>
</protein>
<evidence type="ECO:0000256" key="1">
    <source>
        <dbReference type="SAM" id="MobiDB-lite"/>
    </source>
</evidence>
<dbReference type="WBParaSite" id="ACRNAN_scaffold13417.g30958.t1">
    <property type="protein sequence ID" value="ACRNAN_scaffold13417.g30958.t1"/>
    <property type="gene ID" value="ACRNAN_scaffold13417.g30958"/>
</dbReference>
<evidence type="ECO:0000313" key="2">
    <source>
        <dbReference type="Proteomes" id="UP000887540"/>
    </source>
</evidence>
<feature type="compositionally biased region" description="Low complexity" evidence="1">
    <location>
        <begin position="9"/>
        <end position="30"/>
    </location>
</feature>
<keyword evidence="2" id="KW-1185">Reference proteome</keyword>
<sequence length="114" mass="13217">MISRRRRQTSFSTRPTTTSTLTTTSRSTTRVLVASAGRSRPRTRLLGSGFAVRCARPEGSRADGRFMRRVQLRHGGHQQQPHHRRVDEHAGRCRKWFQSDGMVRRKNLRTEYNP</sequence>
<dbReference type="AlphaFoldDB" id="A0A914CSW5"/>
<organism evidence="2 3">
    <name type="scientific">Acrobeloides nanus</name>
    <dbReference type="NCBI Taxonomy" id="290746"/>
    <lineage>
        <taxon>Eukaryota</taxon>
        <taxon>Metazoa</taxon>
        <taxon>Ecdysozoa</taxon>
        <taxon>Nematoda</taxon>
        <taxon>Chromadorea</taxon>
        <taxon>Rhabditida</taxon>
        <taxon>Tylenchina</taxon>
        <taxon>Cephalobomorpha</taxon>
        <taxon>Cephaloboidea</taxon>
        <taxon>Cephalobidae</taxon>
        <taxon>Acrobeloides</taxon>
    </lineage>
</organism>
<feature type="region of interest" description="Disordered" evidence="1">
    <location>
        <begin position="1"/>
        <end position="40"/>
    </location>
</feature>
<reference evidence="3" key="1">
    <citation type="submission" date="2022-11" db="UniProtKB">
        <authorList>
            <consortium name="WormBaseParasite"/>
        </authorList>
    </citation>
    <scope>IDENTIFICATION</scope>
</reference>